<feature type="chain" id="PRO_5026899850" evidence="2">
    <location>
        <begin position="21"/>
        <end position="920"/>
    </location>
</feature>
<proteinExistence type="predicted"/>
<dbReference type="InterPro" id="IPR026444">
    <property type="entry name" value="Secre_tail"/>
</dbReference>
<sequence>MRSFYQTLCFLLVSSMSAFGTTYYLSPAGAALNNVNNWWTVSGGTGSHPANFTSASDVWDLDNNNGNVPSSNTWTVPGTITCSNGTAVITINSSAQISLGGNFTNVANIAVVGTGTLTLTSSAQNIPICSVGILQIAGTGTAYAEANLNVNTLVFSGTNQLDMRTHSLTVGLVTGGGTHAIYTQNTGATPISAITYPADVLVDFNAGTTQTIPANTAFDGSLTISSSTITALSNISVDGTLTLSGDAILDMDTYQVTGSGTISGMGTSTFLTGNTSTAPYPDNCSFYNLQFDGASDQSIPAGTTVSNTIGFTANQTVTALGNLSVGGSLGFLGNASLDMDTYQLTGAISTVSFSGTHTFRTAYTGAGLPFPADLNFTLSSFTVEFYAAGDQTIPGGTSGASTIYNLSLTGSGVKTLDNNHQLTIGSSGGTLNIEPGVGFASTSGTTVTFNGSTITMNADALEQGHMKLEGTVSTSNSPSFVREIYLSASTPKYYNISTGVSGSSLNTLPESGATIVANSGSTGSVWYWNSVNSKWTAPANITDAVDPTVGYTIYAGTANGTDFLRSTDGTIAAEGTGIVTTDQSITLNYHDGTNGDDLFSGGATGYGWNLVANPFTATYDWTGQALPSNTNNIIYIWGGTTYSAWNGSVGVAGGSELIPPAQAFWIQTTATPDADLTLSYSQTDASQSTPVLKSNPEYIKLNLWDDNGEMTDEIAIQFDPSATAGYDRNMDAHKLPSTLGHPYAFVALANKQMSICAASTSTTDFPVHLKPNNGSGVYTFTLQGNQLSSFTDAILEDKTNGQYTQLMRGGSYSFTVNQNDPEDRFVLHFNNNSVGLDDYSNTPLTVGLSGNQLILFNQNAIEGSRVAGDILDLHGRLITQFDVETHSDRNVIPLPSLSAGVYMVRMTLNHETWTERIVVY</sequence>
<name>A0A6L3ZEG1_9FLAO</name>
<evidence type="ECO:0000313" key="4">
    <source>
        <dbReference type="Proteomes" id="UP000484164"/>
    </source>
</evidence>
<accession>A0A6L3ZEG1</accession>
<keyword evidence="4" id="KW-1185">Reference proteome</keyword>
<dbReference type="Proteomes" id="UP000484164">
    <property type="component" value="Unassembled WGS sequence"/>
</dbReference>
<evidence type="ECO:0000256" key="2">
    <source>
        <dbReference type="SAM" id="SignalP"/>
    </source>
</evidence>
<comment type="caution">
    <text evidence="3">The sequence shown here is derived from an EMBL/GenBank/DDBJ whole genome shotgun (WGS) entry which is preliminary data.</text>
</comment>
<gene>
    <name evidence="3" type="ORF">F8C82_09045</name>
</gene>
<organism evidence="3 4">
    <name type="scientific">Phaeocystidibacter marisrubri</name>
    <dbReference type="NCBI Taxonomy" id="1577780"/>
    <lineage>
        <taxon>Bacteria</taxon>
        <taxon>Pseudomonadati</taxon>
        <taxon>Bacteroidota</taxon>
        <taxon>Flavobacteriia</taxon>
        <taxon>Flavobacteriales</taxon>
        <taxon>Phaeocystidibacteraceae</taxon>
        <taxon>Phaeocystidibacter</taxon>
    </lineage>
</organism>
<feature type="signal peptide" evidence="2">
    <location>
        <begin position="1"/>
        <end position="20"/>
    </location>
</feature>
<reference evidence="3 4" key="1">
    <citation type="submission" date="2019-10" db="EMBL/GenBank/DDBJ databases">
        <title>Genome sequence of Phaeocystidibacter marisrubri JCM30614 (type strain).</title>
        <authorList>
            <person name="Bowman J.P."/>
        </authorList>
    </citation>
    <scope>NUCLEOTIDE SEQUENCE [LARGE SCALE GENOMIC DNA]</scope>
    <source>
        <strain evidence="3 4">JCM 30614</strain>
    </source>
</reference>
<dbReference type="RefSeq" id="WP_151693263.1">
    <property type="nucleotide sequence ID" value="NZ_BMGX01000001.1"/>
</dbReference>
<dbReference type="EMBL" id="WBVQ01000002">
    <property type="protein sequence ID" value="KAB2815834.1"/>
    <property type="molecule type" value="Genomic_DNA"/>
</dbReference>
<protein>
    <submittedName>
        <fullName evidence="3">T9SS type A sorting domain-containing protein</fullName>
    </submittedName>
</protein>
<dbReference type="OrthoDB" id="1522652at2"/>
<dbReference type="NCBIfam" id="TIGR04183">
    <property type="entry name" value="Por_Secre_tail"/>
    <property type="match status" value="1"/>
</dbReference>
<evidence type="ECO:0000313" key="3">
    <source>
        <dbReference type="EMBL" id="KAB2815834.1"/>
    </source>
</evidence>
<keyword evidence="1 2" id="KW-0732">Signal</keyword>
<evidence type="ECO:0000256" key="1">
    <source>
        <dbReference type="ARBA" id="ARBA00022729"/>
    </source>
</evidence>
<dbReference type="AlphaFoldDB" id="A0A6L3ZEG1"/>